<accession>A0A5C6E1L6</accession>
<keyword evidence="3" id="KW-1185">Reference proteome</keyword>
<sequence length="87" mass="9676">MATANDRIPTRFSSRSEQGEPLPSPVKIKFKLSESIALPDITNGKLPEGRSIEYAESSITVDTDGLNLLELKLKDGRKVTFEFRVKP</sequence>
<feature type="region of interest" description="Disordered" evidence="1">
    <location>
        <begin position="1"/>
        <end position="24"/>
    </location>
</feature>
<gene>
    <name evidence="2" type="ORF">Q31b_25840</name>
</gene>
<comment type="caution">
    <text evidence="2">The sequence shown here is derived from an EMBL/GenBank/DDBJ whole genome shotgun (WGS) entry which is preliminary data.</text>
</comment>
<evidence type="ECO:0000313" key="2">
    <source>
        <dbReference type="EMBL" id="TWU43543.1"/>
    </source>
</evidence>
<evidence type="ECO:0000313" key="3">
    <source>
        <dbReference type="Proteomes" id="UP000315471"/>
    </source>
</evidence>
<dbReference type="AlphaFoldDB" id="A0A5C6E1L6"/>
<proteinExistence type="predicted"/>
<evidence type="ECO:0000256" key="1">
    <source>
        <dbReference type="SAM" id="MobiDB-lite"/>
    </source>
</evidence>
<protein>
    <submittedName>
        <fullName evidence="2">Uncharacterized protein</fullName>
    </submittedName>
</protein>
<organism evidence="2 3">
    <name type="scientific">Novipirellula aureliae</name>
    <dbReference type="NCBI Taxonomy" id="2527966"/>
    <lineage>
        <taxon>Bacteria</taxon>
        <taxon>Pseudomonadati</taxon>
        <taxon>Planctomycetota</taxon>
        <taxon>Planctomycetia</taxon>
        <taxon>Pirellulales</taxon>
        <taxon>Pirellulaceae</taxon>
        <taxon>Novipirellula</taxon>
    </lineage>
</organism>
<dbReference type="Proteomes" id="UP000315471">
    <property type="component" value="Unassembled WGS sequence"/>
</dbReference>
<name>A0A5C6E1L6_9BACT</name>
<reference evidence="2 3" key="1">
    <citation type="submission" date="2019-02" db="EMBL/GenBank/DDBJ databases">
        <title>Deep-cultivation of Planctomycetes and their phenomic and genomic characterization uncovers novel biology.</title>
        <authorList>
            <person name="Wiegand S."/>
            <person name="Jogler M."/>
            <person name="Boedeker C."/>
            <person name="Pinto D."/>
            <person name="Vollmers J."/>
            <person name="Rivas-Marin E."/>
            <person name="Kohn T."/>
            <person name="Peeters S.H."/>
            <person name="Heuer A."/>
            <person name="Rast P."/>
            <person name="Oberbeckmann S."/>
            <person name="Bunk B."/>
            <person name="Jeske O."/>
            <person name="Meyerdierks A."/>
            <person name="Storesund J.E."/>
            <person name="Kallscheuer N."/>
            <person name="Luecker S."/>
            <person name="Lage O.M."/>
            <person name="Pohl T."/>
            <person name="Merkel B.J."/>
            <person name="Hornburger P."/>
            <person name="Mueller R.-W."/>
            <person name="Bruemmer F."/>
            <person name="Labrenz M."/>
            <person name="Spormann A.M."/>
            <person name="Op Den Camp H."/>
            <person name="Overmann J."/>
            <person name="Amann R."/>
            <person name="Jetten M.S.M."/>
            <person name="Mascher T."/>
            <person name="Medema M.H."/>
            <person name="Devos D.P."/>
            <person name="Kaster A.-K."/>
            <person name="Ovreas L."/>
            <person name="Rohde M."/>
            <person name="Galperin M.Y."/>
            <person name="Jogler C."/>
        </authorList>
    </citation>
    <scope>NUCLEOTIDE SEQUENCE [LARGE SCALE GENOMIC DNA]</scope>
    <source>
        <strain evidence="2 3">Q31b</strain>
    </source>
</reference>
<dbReference type="EMBL" id="SJPY01000003">
    <property type="protein sequence ID" value="TWU43543.1"/>
    <property type="molecule type" value="Genomic_DNA"/>
</dbReference>